<evidence type="ECO:0000313" key="2">
    <source>
        <dbReference type="EMBL" id="PIR87480.1"/>
    </source>
</evidence>
<dbReference type="AlphaFoldDB" id="A0A2H0UM60"/>
<evidence type="ECO:0000259" key="1">
    <source>
        <dbReference type="Pfam" id="PF01936"/>
    </source>
</evidence>
<dbReference type="Proteomes" id="UP000229526">
    <property type="component" value="Unassembled WGS sequence"/>
</dbReference>
<dbReference type="InterPro" id="IPR021139">
    <property type="entry name" value="NYN"/>
</dbReference>
<dbReference type="Gene3D" id="3.40.50.1010">
    <property type="entry name" value="5'-nuclease"/>
    <property type="match status" value="1"/>
</dbReference>
<reference evidence="3" key="1">
    <citation type="submission" date="2017-09" db="EMBL/GenBank/DDBJ databases">
        <title>Depth-based differentiation of microbial function through sediment-hosted aquifers and enrichment of novel symbionts in the deep terrestrial subsurface.</title>
        <authorList>
            <person name="Probst A.J."/>
            <person name="Ladd B."/>
            <person name="Jarett J.K."/>
            <person name="Geller-Mcgrath D.E."/>
            <person name="Sieber C.M.K."/>
            <person name="Emerson J.B."/>
            <person name="Anantharaman K."/>
            <person name="Thomas B.C."/>
            <person name="Malmstrom R."/>
            <person name="Stieglmeier M."/>
            <person name="Klingl A."/>
            <person name="Woyke T."/>
            <person name="Ryan C.M."/>
            <person name="Banfield J.F."/>
        </authorList>
    </citation>
    <scope>NUCLEOTIDE SEQUENCE [LARGE SCALE GENOMIC DNA]</scope>
</reference>
<gene>
    <name evidence="2" type="ORF">COU11_00480</name>
</gene>
<dbReference type="EMBL" id="PFBD01000002">
    <property type="protein sequence ID" value="PIR87480.1"/>
    <property type="molecule type" value="Genomic_DNA"/>
</dbReference>
<dbReference type="PANTHER" id="PTHR35458:SF2">
    <property type="entry name" value="SLR0755 PROTEIN"/>
    <property type="match status" value="1"/>
</dbReference>
<accession>A0A2H0UM60</accession>
<organism evidence="2 3">
    <name type="scientific">Candidatus Harrisonbacteria bacterium CG10_big_fil_rev_8_21_14_0_10_49_15</name>
    <dbReference type="NCBI Taxonomy" id="1974587"/>
    <lineage>
        <taxon>Bacteria</taxon>
        <taxon>Candidatus Harrisoniibacteriota</taxon>
    </lineage>
</organism>
<dbReference type="Pfam" id="PF01936">
    <property type="entry name" value="NYN"/>
    <property type="match status" value="1"/>
</dbReference>
<dbReference type="GO" id="GO:0004540">
    <property type="term" value="F:RNA nuclease activity"/>
    <property type="evidence" value="ECO:0007669"/>
    <property type="project" value="InterPro"/>
</dbReference>
<protein>
    <recommendedName>
        <fullName evidence="1">NYN domain-containing protein</fullName>
    </recommendedName>
</protein>
<name>A0A2H0UM60_9BACT</name>
<dbReference type="PANTHER" id="PTHR35458">
    <property type="entry name" value="SLR0755 PROTEIN"/>
    <property type="match status" value="1"/>
</dbReference>
<evidence type="ECO:0000313" key="3">
    <source>
        <dbReference type="Proteomes" id="UP000229526"/>
    </source>
</evidence>
<proteinExistence type="predicted"/>
<comment type="caution">
    <text evidence="2">The sequence shown here is derived from an EMBL/GenBank/DDBJ whole genome shotgun (WGS) entry which is preliminary data.</text>
</comment>
<feature type="domain" description="NYN" evidence="1">
    <location>
        <begin position="43"/>
        <end position="176"/>
    </location>
</feature>
<sequence>MNPQEIKSFFEKFSEKRSRTIVILDFGNVVKWQVSLKWRIGIRHLGNIVKNFSTGQKFLRRFYYGSDYGPNEKSLDMDNWSRVMLAQANMSGFEVVTKRVKYIRSQDNVYGYEKKCDLDVEMAVDLIRERDNYDNIVLFSGDGDLMYAVRYLNAEFGKKCYVFGARDHIGREVFDAKKDGIVTSIFFTEDFEYRLNMDRNSH</sequence>
<dbReference type="InterPro" id="IPR047140">
    <property type="entry name" value="LabA"/>
</dbReference>